<evidence type="ECO:0000256" key="2">
    <source>
        <dbReference type="ARBA" id="ARBA00029447"/>
    </source>
</evidence>
<dbReference type="SMART" id="SM01358">
    <property type="entry name" value="HBM"/>
    <property type="match status" value="1"/>
</dbReference>
<dbReference type="GO" id="GO:0006935">
    <property type="term" value="P:chemotaxis"/>
    <property type="evidence" value="ECO:0007669"/>
    <property type="project" value="InterPro"/>
</dbReference>
<evidence type="ECO:0000313" key="8">
    <source>
        <dbReference type="Proteomes" id="UP000245926"/>
    </source>
</evidence>
<dbReference type="InterPro" id="IPR032255">
    <property type="entry name" value="HBM"/>
</dbReference>
<dbReference type="SMART" id="SM00304">
    <property type="entry name" value="HAMP"/>
    <property type="match status" value="2"/>
</dbReference>
<dbReference type="RefSeq" id="WP_109895790.1">
    <property type="nucleotide sequence ID" value="NZ_CP029550.1"/>
</dbReference>
<accession>A0A2U8WFY4</accession>
<proteinExistence type="inferred from homology"/>
<dbReference type="KEGG" id="mets:DK389_31620"/>
<dbReference type="PROSITE" id="PS50885">
    <property type="entry name" value="HAMP"/>
    <property type="match status" value="1"/>
</dbReference>
<dbReference type="EMBL" id="CP029550">
    <property type="protein sequence ID" value="AWN44236.1"/>
    <property type="molecule type" value="Genomic_DNA"/>
</dbReference>
<dbReference type="GO" id="GO:0007165">
    <property type="term" value="P:signal transduction"/>
    <property type="evidence" value="ECO:0007669"/>
    <property type="project" value="UniProtKB-KW"/>
</dbReference>
<keyword evidence="4" id="KW-1133">Transmembrane helix</keyword>
<dbReference type="Proteomes" id="UP000245926">
    <property type="component" value="Chromosome"/>
</dbReference>
<dbReference type="Gene3D" id="6.10.340.10">
    <property type="match status" value="1"/>
</dbReference>
<keyword evidence="1 3" id="KW-0807">Transducer</keyword>
<feature type="transmembrane region" description="Helical" evidence="4">
    <location>
        <begin position="293"/>
        <end position="314"/>
    </location>
</feature>
<comment type="similarity">
    <text evidence="2">Belongs to the methyl-accepting chemotaxis (MCP) protein family.</text>
</comment>
<name>A0A2U8WFY4_9HYPH</name>
<reference evidence="8" key="1">
    <citation type="submission" date="2018-05" db="EMBL/GenBank/DDBJ databases">
        <title>Complete Genome Sequence of Methylobacterium sp. 17SD2-17.</title>
        <authorList>
            <person name="Srinivasan S."/>
        </authorList>
    </citation>
    <scope>NUCLEOTIDE SEQUENCE [LARGE SCALE GENOMIC DNA]</scope>
    <source>
        <strain evidence="8">17SD2-17</strain>
    </source>
</reference>
<evidence type="ECO:0000313" key="7">
    <source>
        <dbReference type="EMBL" id="AWN44236.1"/>
    </source>
</evidence>
<dbReference type="GO" id="GO:0004888">
    <property type="term" value="F:transmembrane signaling receptor activity"/>
    <property type="evidence" value="ECO:0007669"/>
    <property type="project" value="InterPro"/>
</dbReference>
<protein>
    <submittedName>
        <fullName evidence="7">Chemotaxis protein</fullName>
    </submittedName>
</protein>
<evidence type="ECO:0000259" key="6">
    <source>
        <dbReference type="PROSITE" id="PS50885"/>
    </source>
</evidence>
<keyword evidence="4" id="KW-0472">Membrane</keyword>
<sequence>MKIGIRSRLYSGFGALIALGASLGGITYYQTGNLIGQHKELVRIESNARDLLAINRSADRLSGLADEFRTSQKAENIAAMNDGAVNMATIAGKLAAVTKSDERRVLYGAVVRIAGDIKGDISRLGALGDAIRTSKAKLFTGGDTLTKATNALVAEVRAGGSADAVSRAGAAESAILLVRVANWRYLAVQDAKGPATFTTNIGKAEAALGALAERVGDGHAKALAAAREALGAYRDNFQATAEAMTQSADLFQQGFTPKLQAIIESGARAQKSIEGSVATIDEETAATTSAFQLTLLGLVGLVVVLGTAFAALIARGIIRPIRGMTAAMSRLAAGDLHVDVPSRDAVDEMGEMAKAVEVFRENAVIRAEMEARSAADQSAREQRLARRDHLLQEFERGVTGSLQIVTSAANELDATAHSMTGVAQDTNQRAVASSAAAEQTSSNVQTVAAATEEMVASLGEIERSVARSAEVAGAALREAEATSGSMDALTRAAEEIGTAVTMISAIAAQTNLLALNATIEAARAGEAGRGFAVVASEVKELASQTARATDEIASKIAAIQAASGSAATAIRQIGRTIVSVNEISSVIAATIVEQTATTNEIARNVGEAARGTVDVSNNIAQVSASASETGSAAAQVLGSAQDLSTQSLALKQQVDSFLAQIRAA</sequence>
<gene>
    <name evidence="7" type="ORF">DK389_31620</name>
</gene>
<dbReference type="PRINTS" id="PR00260">
    <property type="entry name" value="CHEMTRNSDUCR"/>
</dbReference>
<organism evidence="7 8">
    <name type="scientific">Methylobacterium durans</name>
    <dbReference type="NCBI Taxonomy" id="2202825"/>
    <lineage>
        <taxon>Bacteria</taxon>
        <taxon>Pseudomonadati</taxon>
        <taxon>Pseudomonadota</taxon>
        <taxon>Alphaproteobacteria</taxon>
        <taxon>Hyphomicrobiales</taxon>
        <taxon>Methylobacteriaceae</taxon>
        <taxon>Methylobacterium</taxon>
    </lineage>
</organism>
<dbReference type="PANTHER" id="PTHR32089:SF112">
    <property type="entry name" value="LYSOZYME-LIKE PROTEIN-RELATED"/>
    <property type="match status" value="1"/>
</dbReference>
<dbReference type="PANTHER" id="PTHR32089">
    <property type="entry name" value="METHYL-ACCEPTING CHEMOTAXIS PROTEIN MCPB"/>
    <property type="match status" value="1"/>
</dbReference>
<evidence type="ECO:0000256" key="4">
    <source>
        <dbReference type="SAM" id="Phobius"/>
    </source>
</evidence>
<dbReference type="PROSITE" id="PS50111">
    <property type="entry name" value="CHEMOTAXIS_TRANSDUC_2"/>
    <property type="match status" value="1"/>
</dbReference>
<dbReference type="Pfam" id="PF00015">
    <property type="entry name" value="MCPsignal"/>
    <property type="match status" value="1"/>
</dbReference>
<evidence type="ECO:0000259" key="5">
    <source>
        <dbReference type="PROSITE" id="PS50111"/>
    </source>
</evidence>
<dbReference type="Gene3D" id="1.10.287.950">
    <property type="entry name" value="Methyl-accepting chemotaxis protein"/>
    <property type="match status" value="1"/>
</dbReference>
<dbReference type="OrthoDB" id="8332525at2"/>
<dbReference type="SMART" id="SM00283">
    <property type="entry name" value="MA"/>
    <property type="match status" value="1"/>
</dbReference>
<feature type="domain" description="Methyl-accepting transducer" evidence="5">
    <location>
        <begin position="408"/>
        <end position="644"/>
    </location>
</feature>
<evidence type="ECO:0000256" key="1">
    <source>
        <dbReference type="ARBA" id="ARBA00023224"/>
    </source>
</evidence>
<keyword evidence="4" id="KW-0812">Transmembrane</keyword>
<dbReference type="InterPro" id="IPR003660">
    <property type="entry name" value="HAMP_dom"/>
</dbReference>
<dbReference type="SUPFAM" id="SSF58104">
    <property type="entry name" value="Methyl-accepting chemotaxis protein (MCP) signaling domain"/>
    <property type="match status" value="1"/>
</dbReference>
<feature type="domain" description="HAMP" evidence="6">
    <location>
        <begin position="315"/>
        <end position="368"/>
    </location>
</feature>
<dbReference type="Pfam" id="PF00672">
    <property type="entry name" value="HAMP"/>
    <property type="match status" value="1"/>
</dbReference>
<dbReference type="AlphaFoldDB" id="A0A2U8WFY4"/>
<dbReference type="CDD" id="cd06225">
    <property type="entry name" value="HAMP"/>
    <property type="match status" value="1"/>
</dbReference>
<dbReference type="InterPro" id="IPR004089">
    <property type="entry name" value="MCPsignal_dom"/>
</dbReference>
<keyword evidence="8" id="KW-1185">Reference proteome</keyword>
<evidence type="ECO:0000256" key="3">
    <source>
        <dbReference type="PROSITE-ProRule" id="PRU00284"/>
    </source>
</evidence>
<dbReference type="GO" id="GO:0016020">
    <property type="term" value="C:membrane"/>
    <property type="evidence" value="ECO:0007669"/>
    <property type="project" value="InterPro"/>
</dbReference>
<dbReference type="InterPro" id="IPR004090">
    <property type="entry name" value="Chemotax_Me-accpt_rcpt"/>
</dbReference>